<evidence type="ECO:0000259" key="3">
    <source>
        <dbReference type="Pfam" id="PF00884"/>
    </source>
</evidence>
<accession>A0A9D1DZ43</accession>
<comment type="caution">
    <text evidence="4">The sequence shown here is derived from an EMBL/GenBank/DDBJ whole genome shotgun (WGS) entry which is preliminary data.</text>
</comment>
<evidence type="ECO:0000313" key="4">
    <source>
        <dbReference type="EMBL" id="HIR61633.1"/>
    </source>
</evidence>
<protein>
    <submittedName>
        <fullName evidence="4">Sulfatase</fullName>
    </submittedName>
</protein>
<dbReference type="SUPFAM" id="SSF53649">
    <property type="entry name" value="Alkaline phosphatase-like"/>
    <property type="match status" value="1"/>
</dbReference>
<dbReference type="Pfam" id="PF00884">
    <property type="entry name" value="Sulfatase"/>
    <property type="match status" value="1"/>
</dbReference>
<dbReference type="PANTHER" id="PTHR45953">
    <property type="entry name" value="IDURONATE 2-SULFATASE"/>
    <property type="match status" value="1"/>
</dbReference>
<dbReference type="CDD" id="cd16148">
    <property type="entry name" value="sulfatase_like"/>
    <property type="match status" value="1"/>
</dbReference>
<reference evidence="4" key="1">
    <citation type="submission" date="2020-10" db="EMBL/GenBank/DDBJ databases">
        <authorList>
            <person name="Gilroy R."/>
        </authorList>
    </citation>
    <scope>NUCLEOTIDE SEQUENCE</scope>
    <source>
        <strain evidence="4">CHK189-12415</strain>
    </source>
</reference>
<reference evidence="4" key="2">
    <citation type="journal article" date="2021" name="PeerJ">
        <title>Extensive microbial diversity within the chicken gut microbiome revealed by metagenomics and culture.</title>
        <authorList>
            <person name="Gilroy R."/>
            <person name="Ravi A."/>
            <person name="Getino M."/>
            <person name="Pursley I."/>
            <person name="Horton D.L."/>
            <person name="Alikhan N.F."/>
            <person name="Baker D."/>
            <person name="Gharbi K."/>
            <person name="Hall N."/>
            <person name="Watson M."/>
            <person name="Adriaenssens E.M."/>
            <person name="Foster-Nyarko E."/>
            <person name="Jarju S."/>
            <person name="Secka A."/>
            <person name="Antonio M."/>
            <person name="Oren A."/>
            <person name="Chaudhuri R.R."/>
            <person name="La Ragione R."/>
            <person name="Hildebrand F."/>
            <person name="Pallen M.J."/>
        </authorList>
    </citation>
    <scope>NUCLEOTIDE SEQUENCE</scope>
    <source>
        <strain evidence="4">CHK189-12415</strain>
    </source>
</reference>
<dbReference type="PANTHER" id="PTHR45953:SF1">
    <property type="entry name" value="IDURONATE 2-SULFATASE"/>
    <property type="match status" value="1"/>
</dbReference>
<dbReference type="GO" id="GO:0005737">
    <property type="term" value="C:cytoplasm"/>
    <property type="evidence" value="ECO:0007669"/>
    <property type="project" value="TreeGrafter"/>
</dbReference>
<dbReference type="Gene3D" id="3.40.720.10">
    <property type="entry name" value="Alkaline Phosphatase, subunit A"/>
    <property type="match status" value="1"/>
</dbReference>
<proteinExistence type="predicted"/>
<evidence type="ECO:0000313" key="5">
    <source>
        <dbReference type="Proteomes" id="UP000824241"/>
    </source>
</evidence>
<evidence type="ECO:0000256" key="2">
    <source>
        <dbReference type="ARBA" id="ARBA00022801"/>
    </source>
</evidence>
<dbReference type="Proteomes" id="UP000824241">
    <property type="component" value="Unassembled WGS sequence"/>
</dbReference>
<keyword evidence="2" id="KW-0378">Hydrolase</keyword>
<gene>
    <name evidence="4" type="ORF">IAB37_08680</name>
</gene>
<dbReference type="GO" id="GO:0046872">
    <property type="term" value="F:metal ion binding"/>
    <property type="evidence" value="ECO:0007669"/>
    <property type="project" value="UniProtKB-KW"/>
</dbReference>
<dbReference type="AlphaFoldDB" id="A0A9D1DZ43"/>
<dbReference type="InterPro" id="IPR017850">
    <property type="entry name" value="Alkaline_phosphatase_core_sf"/>
</dbReference>
<dbReference type="EMBL" id="DVHA01000283">
    <property type="protein sequence ID" value="HIR61633.1"/>
    <property type="molecule type" value="Genomic_DNA"/>
</dbReference>
<name>A0A9D1DZ43_9FIRM</name>
<organism evidence="4 5">
    <name type="scientific">Candidatus Faecivivens stercoravium</name>
    <dbReference type="NCBI Taxonomy" id="2840803"/>
    <lineage>
        <taxon>Bacteria</taxon>
        <taxon>Bacillati</taxon>
        <taxon>Bacillota</taxon>
        <taxon>Clostridia</taxon>
        <taxon>Eubacteriales</taxon>
        <taxon>Oscillospiraceae</taxon>
        <taxon>Oscillospiraceae incertae sedis</taxon>
        <taxon>Candidatus Faecivivens</taxon>
    </lineage>
</organism>
<keyword evidence="1" id="KW-0479">Metal-binding</keyword>
<dbReference type="GO" id="GO:0008484">
    <property type="term" value="F:sulfuric ester hydrolase activity"/>
    <property type="evidence" value="ECO:0007669"/>
    <property type="project" value="TreeGrafter"/>
</dbReference>
<feature type="domain" description="Sulfatase N-terminal" evidence="3">
    <location>
        <begin position="3"/>
        <end position="327"/>
    </location>
</feature>
<evidence type="ECO:0000256" key="1">
    <source>
        <dbReference type="ARBA" id="ARBA00022723"/>
    </source>
</evidence>
<sequence>MKVIMVTYDSLNRHFLPNYGCDWVKAPNFERLGKRAVTFDHCYVGSMPCMPARRELHTGRHNFLHRSWGPVEPYDDSMPEMLARNGYHTHLVSDHGHYWEDGGCTYHTRYTTWDCSRGQEGDPWKPMIKTPPMPEHLGSLWPQDWANRQFMKKLSDLPQTKTFDGGVEFLDLNHAEDNWFLHVETFDPHEPFYTMPEFQKIYEEEYDGPQFDWPSYAPVKEEERPYVEHVRKTYAALVTMCDRCLGRILDKMDEYNLWEDTLLIVNTDHGFFLGEHDWWAKSGYILNLEEVAHTPCFIYDPVSKAAGRREALIQTIDFAPTVLDFCGFPIPKDMEGKSLLGAVRRDEPVHDAVIYGAFGAQISVTDGRYKYILTPREDNWPLYQYTLMPTHMRARFHPDELQEMELSEPFSFTKGVRLLKIPDKSYIGGNIPVCMKNEKTERVLPHAHTPQGWKTELYDLETDPHEMQPLEDPEVEARMRKLMVEKMILDDAPVEQYTRMGLEAEYAEAVKG</sequence>
<dbReference type="InterPro" id="IPR000917">
    <property type="entry name" value="Sulfatase_N"/>
</dbReference>